<evidence type="ECO:0000256" key="4">
    <source>
        <dbReference type="ARBA" id="ARBA00023136"/>
    </source>
</evidence>
<dbReference type="GO" id="GO:0016020">
    <property type="term" value="C:membrane"/>
    <property type="evidence" value="ECO:0007669"/>
    <property type="project" value="UniProtKB-SubCell"/>
</dbReference>
<dbReference type="RefSeq" id="WP_185663754.1">
    <property type="nucleotide sequence ID" value="NZ_JACLAW010000005.1"/>
</dbReference>
<reference evidence="7 8" key="1">
    <citation type="submission" date="2020-08" db="EMBL/GenBank/DDBJ databases">
        <title>The genome sequence of type strain Novosphingobium flavum NBRC 111647.</title>
        <authorList>
            <person name="Liu Y."/>
        </authorList>
    </citation>
    <scope>NUCLEOTIDE SEQUENCE [LARGE SCALE GENOMIC DNA]</scope>
    <source>
        <strain evidence="7 8">NBRC 111647</strain>
    </source>
</reference>
<feature type="transmembrane region" description="Helical" evidence="5">
    <location>
        <begin position="368"/>
        <end position="393"/>
    </location>
</feature>
<keyword evidence="2 5" id="KW-0812">Transmembrane</keyword>
<feature type="transmembrane region" description="Helical" evidence="5">
    <location>
        <begin position="140"/>
        <end position="162"/>
    </location>
</feature>
<feature type="transmembrane region" description="Helical" evidence="5">
    <location>
        <begin position="174"/>
        <end position="193"/>
    </location>
</feature>
<accession>A0A7X1FR81</accession>
<comment type="caution">
    <text evidence="7">The sequence shown here is derived from an EMBL/GenBank/DDBJ whole genome shotgun (WGS) entry which is preliminary data.</text>
</comment>
<evidence type="ECO:0000313" key="7">
    <source>
        <dbReference type="EMBL" id="MBC2665500.1"/>
    </source>
</evidence>
<organism evidence="7 8">
    <name type="scientific">Novosphingobium flavum</name>
    <dbReference type="NCBI Taxonomy" id="1778672"/>
    <lineage>
        <taxon>Bacteria</taxon>
        <taxon>Pseudomonadati</taxon>
        <taxon>Pseudomonadota</taxon>
        <taxon>Alphaproteobacteria</taxon>
        <taxon>Sphingomonadales</taxon>
        <taxon>Sphingomonadaceae</taxon>
        <taxon>Novosphingobium</taxon>
    </lineage>
</organism>
<dbReference type="AlphaFoldDB" id="A0A7X1FR81"/>
<evidence type="ECO:0000256" key="1">
    <source>
        <dbReference type="ARBA" id="ARBA00004141"/>
    </source>
</evidence>
<feature type="transmembrane region" description="Helical" evidence="5">
    <location>
        <begin position="435"/>
        <end position="457"/>
    </location>
</feature>
<gene>
    <name evidence="7" type="ORF">H7F51_08195</name>
</gene>
<protein>
    <submittedName>
        <fullName evidence="7">MFS transporter</fullName>
    </submittedName>
</protein>
<dbReference type="InterPro" id="IPR036259">
    <property type="entry name" value="MFS_trans_sf"/>
</dbReference>
<feature type="transmembrane region" description="Helical" evidence="5">
    <location>
        <begin position="81"/>
        <end position="100"/>
    </location>
</feature>
<dbReference type="PANTHER" id="PTHR42718">
    <property type="entry name" value="MAJOR FACILITATOR SUPERFAMILY MULTIDRUG TRANSPORTER MFSC"/>
    <property type="match status" value="1"/>
</dbReference>
<dbReference type="Proteomes" id="UP000566813">
    <property type="component" value="Unassembled WGS sequence"/>
</dbReference>
<dbReference type="PROSITE" id="PS50850">
    <property type="entry name" value="MFS"/>
    <property type="match status" value="1"/>
</dbReference>
<sequence>MADPQSLSPRQRQLALLTLIVALVLEIVDLTIVNTALPAIRTGIGVDALESQWIVAGYSLAFALLLMAGGRLGDSYGYRRLFLIGVTGFTLASVACGLARSGDELVIARLLQGATGALMAPQSMALLQVLFEPLERVAKLALFGVIGGLAAIAGPILGGLLIEADLFGLGWRLVFLINLPVGIAALAAGRAFLPPVRSGRHVGYDGMGMLWFAAAVGTLLWPLMDAEGQGAHAWDLLPLVAVVPLAMLGWRHVRARMIAGRPALFDPALFGIATFRLGLGMAVAFNAASAGFLLVFAFALQAERGQSALVTGLLHMPFGLGAMFGIGVVSRRLLPVLGRWVPLWGALLMAGGAVQVLFAIAFGWPLSAIVPGMVVAGIGMGMAAGCTGPIAVAQVDRDHAGSASGLLKTCMQLGSALGVALVGSLYFSWAPVLGGAPAVASALGIAVLLGLCAALAFRLPGTIFSMPPTEEPAIP</sequence>
<dbReference type="Gene3D" id="1.20.1250.20">
    <property type="entry name" value="MFS general substrate transporter like domains"/>
    <property type="match status" value="1"/>
</dbReference>
<dbReference type="InterPro" id="IPR011701">
    <property type="entry name" value="MFS"/>
</dbReference>
<comment type="subcellular location">
    <subcellularLocation>
        <location evidence="1">Membrane</location>
        <topology evidence="1">Multi-pass membrane protein</topology>
    </subcellularLocation>
</comment>
<evidence type="ECO:0000256" key="5">
    <source>
        <dbReference type="SAM" id="Phobius"/>
    </source>
</evidence>
<keyword evidence="4 5" id="KW-0472">Membrane</keyword>
<dbReference type="SUPFAM" id="SSF103473">
    <property type="entry name" value="MFS general substrate transporter"/>
    <property type="match status" value="1"/>
</dbReference>
<feature type="transmembrane region" description="Helical" evidence="5">
    <location>
        <begin position="308"/>
        <end position="329"/>
    </location>
</feature>
<feature type="transmembrane region" description="Helical" evidence="5">
    <location>
        <begin position="236"/>
        <end position="253"/>
    </location>
</feature>
<dbReference type="Pfam" id="PF07690">
    <property type="entry name" value="MFS_1"/>
    <property type="match status" value="1"/>
</dbReference>
<dbReference type="Gene3D" id="1.20.1720.10">
    <property type="entry name" value="Multidrug resistance protein D"/>
    <property type="match status" value="1"/>
</dbReference>
<feature type="transmembrane region" description="Helical" evidence="5">
    <location>
        <begin position="106"/>
        <end position="131"/>
    </location>
</feature>
<evidence type="ECO:0000256" key="2">
    <source>
        <dbReference type="ARBA" id="ARBA00022692"/>
    </source>
</evidence>
<evidence type="ECO:0000259" key="6">
    <source>
        <dbReference type="PROSITE" id="PS50850"/>
    </source>
</evidence>
<feature type="transmembrane region" description="Helical" evidence="5">
    <location>
        <begin position="14"/>
        <end position="33"/>
    </location>
</feature>
<dbReference type="PANTHER" id="PTHR42718:SF39">
    <property type="entry name" value="ACTINORHODIN TRANSPORTER-RELATED"/>
    <property type="match status" value="1"/>
</dbReference>
<keyword evidence="3 5" id="KW-1133">Transmembrane helix</keyword>
<feature type="transmembrane region" description="Helical" evidence="5">
    <location>
        <begin position="205"/>
        <end position="224"/>
    </location>
</feature>
<proteinExistence type="predicted"/>
<evidence type="ECO:0000313" key="8">
    <source>
        <dbReference type="Proteomes" id="UP000566813"/>
    </source>
</evidence>
<feature type="transmembrane region" description="Helical" evidence="5">
    <location>
        <begin position="341"/>
        <end position="362"/>
    </location>
</feature>
<name>A0A7X1FR81_9SPHN</name>
<dbReference type="InterPro" id="IPR020846">
    <property type="entry name" value="MFS_dom"/>
</dbReference>
<dbReference type="EMBL" id="JACLAW010000005">
    <property type="protein sequence ID" value="MBC2665500.1"/>
    <property type="molecule type" value="Genomic_DNA"/>
</dbReference>
<feature type="domain" description="Major facilitator superfamily (MFS) profile" evidence="6">
    <location>
        <begin position="15"/>
        <end position="470"/>
    </location>
</feature>
<dbReference type="GO" id="GO:0022857">
    <property type="term" value="F:transmembrane transporter activity"/>
    <property type="evidence" value="ECO:0007669"/>
    <property type="project" value="InterPro"/>
</dbReference>
<feature type="transmembrane region" description="Helical" evidence="5">
    <location>
        <begin position="53"/>
        <end position="69"/>
    </location>
</feature>
<evidence type="ECO:0000256" key="3">
    <source>
        <dbReference type="ARBA" id="ARBA00022989"/>
    </source>
</evidence>
<dbReference type="CDD" id="cd17321">
    <property type="entry name" value="MFS_MMR_MDR_like"/>
    <property type="match status" value="1"/>
</dbReference>
<feature type="transmembrane region" description="Helical" evidence="5">
    <location>
        <begin position="405"/>
        <end position="429"/>
    </location>
</feature>
<feature type="transmembrane region" description="Helical" evidence="5">
    <location>
        <begin position="274"/>
        <end position="302"/>
    </location>
</feature>
<keyword evidence="8" id="KW-1185">Reference proteome</keyword>